<gene>
    <name evidence="3" type="ORF">GS597_01870</name>
</gene>
<keyword evidence="4" id="KW-1185">Reference proteome</keyword>
<accession>A0A8K1ZWQ2</accession>
<dbReference type="AlphaFoldDB" id="A0A8K1ZWQ2"/>
<organism evidence="3 4">
    <name type="scientific">Petrachloros mirabilis ULC683</name>
    <dbReference type="NCBI Taxonomy" id="2781853"/>
    <lineage>
        <taxon>Bacteria</taxon>
        <taxon>Bacillati</taxon>
        <taxon>Cyanobacteriota</taxon>
        <taxon>Cyanophyceae</taxon>
        <taxon>Synechococcales</taxon>
        <taxon>Petrachlorosaceae</taxon>
        <taxon>Petrachloros</taxon>
        <taxon>Petrachloros mirabilis</taxon>
    </lineage>
</organism>
<sequence>MTKSNCDNTPSPFPSGSASASPPSRFSWWQWIKSYGGLSDLKKYNAAMRKLNEEARKRHEEWLKNELRLEEEAERQHEEWLKNNQKQIDELKRQNARLAELELKLDTVLPRSGTS</sequence>
<dbReference type="Proteomes" id="UP000607397">
    <property type="component" value="Unassembled WGS sequence"/>
</dbReference>
<feature type="compositionally biased region" description="Low complexity" evidence="2">
    <location>
        <begin position="14"/>
        <end position="24"/>
    </location>
</feature>
<protein>
    <submittedName>
        <fullName evidence="3">Uncharacterized protein</fullName>
    </submittedName>
</protein>
<comment type="caution">
    <text evidence="3">The sequence shown here is derived from an EMBL/GenBank/DDBJ whole genome shotgun (WGS) entry which is preliminary data.</text>
</comment>
<feature type="region of interest" description="Disordered" evidence="2">
    <location>
        <begin position="1"/>
        <end position="24"/>
    </location>
</feature>
<feature type="coiled-coil region" evidence="1">
    <location>
        <begin position="38"/>
        <end position="104"/>
    </location>
</feature>
<proteinExistence type="predicted"/>
<dbReference type="EMBL" id="WVIC01000003">
    <property type="protein sequence ID" value="NCJ05282.1"/>
    <property type="molecule type" value="Genomic_DNA"/>
</dbReference>
<reference evidence="3" key="1">
    <citation type="submission" date="2019-12" db="EMBL/GenBank/DDBJ databases">
        <title>High-Quality draft genome sequences of three cyanobacteria isolated from the limestone walls of the Old Cathedral of Coimbra.</title>
        <authorList>
            <person name="Tiago I."/>
            <person name="Soares F."/>
            <person name="Portugal A."/>
        </authorList>
    </citation>
    <scope>NUCLEOTIDE SEQUENCE [LARGE SCALE GENOMIC DNA]</scope>
    <source>
        <strain evidence="3">C</strain>
    </source>
</reference>
<keyword evidence="1" id="KW-0175">Coiled coil</keyword>
<evidence type="ECO:0000256" key="2">
    <source>
        <dbReference type="SAM" id="MobiDB-lite"/>
    </source>
</evidence>
<evidence type="ECO:0000256" key="1">
    <source>
        <dbReference type="SAM" id="Coils"/>
    </source>
</evidence>
<name>A0A8K1ZWQ2_9CYAN</name>
<evidence type="ECO:0000313" key="3">
    <source>
        <dbReference type="EMBL" id="NCJ05282.1"/>
    </source>
</evidence>
<evidence type="ECO:0000313" key="4">
    <source>
        <dbReference type="Proteomes" id="UP000607397"/>
    </source>
</evidence>